<dbReference type="Pfam" id="PF06945">
    <property type="entry name" value="DUF1289"/>
    <property type="match status" value="1"/>
</dbReference>
<protein>
    <submittedName>
        <fullName evidence="1">DUF1289 domain-containing protein</fullName>
    </submittedName>
</protein>
<dbReference type="EMBL" id="JAZIBG010000024">
    <property type="protein sequence ID" value="MEF7614319.1"/>
    <property type="molecule type" value="Genomic_DNA"/>
</dbReference>
<proteinExistence type="predicted"/>
<gene>
    <name evidence="1" type="ORF">V4F39_10400</name>
</gene>
<organism evidence="1 2">
    <name type="scientific">Aquincola agrisoli</name>
    <dbReference type="NCBI Taxonomy" id="3119538"/>
    <lineage>
        <taxon>Bacteria</taxon>
        <taxon>Pseudomonadati</taxon>
        <taxon>Pseudomonadota</taxon>
        <taxon>Betaproteobacteria</taxon>
        <taxon>Burkholderiales</taxon>
        <taxon>Sphaerotilaceae</taxon>
        <taxon>Aquincola</taxon>
    </lineage>
</organism>
<dbReference type="Proteomes" id="UP001336250">
    <property type="component" value="Unassembled WGS sequence"/>
</dbReference>
<dbReference type="AlphaFoldDB" id="A0AAW9Q4Y7"/>
<sequence>MTASPCTGVCRLHEATGWCLGCGRTIAEIAAWSTLDDDGKRGVWALLPGRLAQLPPPSLPPSLPPAR</sequence>
<accession>A0AAW9Q4Y7</accession>
<evidence type="ECO:0000313" key="2">
    <source>
        <dbReference type="Proteomes" id="UP001336250"/>
    </source>
</evidence>
<dbReference type="PANTHER" id="PTHR35175">
    <property type="entry name" value="DUF1289 DOMAIN-CONTAINING PROTEIN"/>
    <property type="match status" value="1"/>
</dbReference>
<dbReference type="InterPro" id="IPR010710">
    <property type="entry name" value="DUF1289"/>
</dbReference>
<name>A0AAW9Q4Y7_9BURK</name>
<evidence type="ECO:0000313" key="1">
    <source>
        <dbReference type="EMBL" id="MEF7614319.1"/>
    </source>
</evidence>
<reference evidence="1 2" key="1">
    <citation type="submission" date="2024-02" db="EMBL/GenBank/DDBJ databases">
        <title>Genome sequence of Aquincola sp. MAHUQ-54.</title>
        <authorList>
            <person name="Huq M.A."/>
        </authorList>
    </citation>
    <scope>NUCLEOTIDE SEQUENCE [LARGE SCALE GENOMIC DNA]</scope>
    <source>
        <strain evidence="1 2">MAHUQ-54</strain>
    </source>
</reference>
<keyword evidence="2" id="KW-1185">Reference proteome</keyword>
<dbReference type="RefSeq" id="WP_332289290.1">
    <property type="nucleotide sequence ID" value="NZ_JAZIBG010000024.1"/>
</dbReference>
<comment type="caution">
    <text evidence="1">The sequence shown here is derived from an EMBL/GenBank/DDBJ whole genome shotgun (WGS) entry which is preliminary data.</text>
</comment>
<dbReference type="PANTHER" id="PTHR35175:SF2">
    <property type="entry name" value="DUF1289 DOMAIN-CONTAINING PROTEIN"/>
    <property type="match status" value="1"/>
</dbReference>